<evidence type="ECO:0008006" key="5">
    <source>
        <dbReference type="Google" id="ProtNLM"/>
    </source>
</evidence>
<feature type="signal peptide" evidence="2">
    <location>
        <begin position="1"/>
        <end position="18"/>
    </location>
</feature>
<feature type="region of interest" description="Disordered" evidence="1">
    <location>
        <begin position="106"/>
        <end position="134"/>
    </location>
</feature>
<evidence type="ECO:0000256" key="1">
    <source>
        <dbReference type="SAM" id="MobiDB-lite"/>
    </source>
</evidence>
<name>A0A4V3CU16_9BURK</name>
<evidence type="ECO:0000313" key="4">
    <source>
        <dbReference type="Proteomes" id="UP000295361"/>
    </source>
</evidence>
<feature type="region of interest" description="Disordered" evidence="1">
    <location>
        <begin position="19"/>
        <end position="53"/>
    </location>
</feature>
<accession>A0A4V3CU16</accession>
<dbReference type="RefSeq" id="WP_133699570.1">
    <property type="nucleotide sequence ID" value="NZ_SNXS01000001.1"/>
</dbReference>
<proteinExistence type="predicted"/>
<dbReference type="OrthoDB" id="9157267at2"/>
<sequence length="134" mass="13953">MKTLLLLWLGVQALSASAQDSLRDPTQAPAAARPATLPASGAGPAGSSTEPQHIMVLNGRPYLIVAGRRLGVGDALGEARITRIGDGAVWLKEGGVTRRLSLYAGVEKRPAGTEGAAPKTRTHMAPPKNNKEQP</sequence>
<protein>
    <recommendedName>
        <fullName evidence="5">MSHA biogenesis protein MshK</fullName>
    </recommendedName>
</protein>
<reference evidence="3 4" key="1">
    <citation type="submission" date="2019-03" db="EMBL/GenBank/DDBJ databases">
        <title>Genomic Encyclopedia of Type Strains, Phase IV (KMG-IV): sequencing the most valuable type-strain genomes for metagenomic binning, comparative biology and taxonomic classification.</title>
        <authorList>
            <person name="Goeker M."/>
        </authorList>
    </citation>
    <scope>NUCLEOTIDE SEQUENCE [LARGE SCALE GENOMIC DNA]</scope>
    <source>
        <strain evidence="3 4">DSM 16998</strain>
    </source>
</reference>
<dbReference type="Proteomes" id="UP000295361">
    <property type="component" value="Unassembled WGS sequence"/>
</dbReference>
<dbReference type="AlphaFoldDB" id="A0A4V3CU16"/>
<dbReference type="InParanoid" id="A0A4V3CU16"/>
<gene>
    <name evidence="3" type="ORF">DES47_1011058</name>
</gene>
<evidence type="ECO:0000256" key="2">
    <source>
        <dbReference type="SAM" id="SignalP"/>
    </source>
</evidence>
<keyword evidence="4" id="KW-1185">Reference proteome</keyword>
<keyword evidence="2" id="KW-0732">Signal</keyword>
<feature type="chain" id="PRO_5020735273" description="MSHA biogenesis protein MshK" evidence="2">
    <location>
        <begin position="19"/>
        <end position="134"/>
    </location>
</feature>
<feature type="compositionally biased region" description="Low complexity" evidence="1">
    <location>
        <begin position="25"/>
        <end position="42"/>
    </location>
</feature>
<dbReference type="EMBL" id="SNXS01000001">
    <property type="protein sequence ID" value="TDP74988.1"/>
    <property type="molecule type" value="Genomic_DNA"/>
</dbReference>
<comment type="caution">
    <text evidence="3">The sequence shown here is derived from an EMBL/GenBank/DDBJ whole genome shotgun (WGS) entry which is preliminary data.</text>
</comment>
<evidence type="ECO:0000313" key="3">
    <source>
        <dbReference type="EMBL" id="TDP74988.1"/>
    </source>
</evidence>
<organism evidence="3 4">
    <name type="scientific">Roseateles toxinivorans</name>
    <dbReference type="NCBI Taxonomy" id="270368"/>
    <lineage>
        <taxon>Bacteria</taxon>
        <taxon>Pseudomonadati</taxon>
        <taxon>Pseudomonadota</taxon>
        <taxon>Betaproteobacteria</taxon>
        <taxon>Burkholderiales</taxon>
        <taxon>Sphaerotilaceae</taxon>
        <taxon>Roseateles</taxon>
    </lineage>
</organism>